<proteinExistence type="predicted"/>
<keyword evidence="2" id="KW-1185">Reference proteome</keyword>
<dbReference type="InterPro" id="IPR036397">
    <property type="entry name" value="RNaseH_sf"/>
</dbReference>
<sequence>MSHPAIVKWCQQFEDGRTDLTDAERQGRRTTVSTSGMVLRVEGIILSNRHTHGTGVGNIRCQCSFHRPSPTGLFKLCSGWVPYSLTFEHKGARFVTFLELLRRYSAEGNDFLSRMVTGDETWVQHFTPGTKQASMAWRHTSSPVRTKYKVPPSAGKVMANVFFPITKELSTPSLCGRAQPLMLSRTANH</sequence>
<reference evidence="1 2" key="1">
    <citation type="journal article" date="2019" name="Sci. Rep.">
        <title>Orb-weaving spider Araneus ventricosus genome elucidates the spidroin gene catalogue.</title>
        <authorList>
            <person name="Kono N."/>
            <person name="Nakamura H."/>
            <person name="Ohtoshi R."/>
            <person name="Moran D.A.P."/>
            <person name="Shinohara A."/>
            <person name="Yoshida Y."/>
            <person name="Fujiwara M."/>
            <person name="Mori M."/>
            <person name="Tomita M."/>
            <person name="Arakawa K."/>
        </authorList>
    </citation>
    <scope>NUCLEOTIDE SEQUENCE [LARGE SCALE GENOMIC DNA]</scope>
</reference>
<dbReference type="OrthoDB" id="8189655at2759"/>
<name>A0A4Y2G0A4_ARAVE</name>
<protein>
    <submittedName>
        <fullName evidence="1">Uncharacterized protein</fullName>
    </submittedName>
</protein>
<organism evidence="1 2">
    <name type="scientific">Araneus ventricosus</name>
    <name type="common">Orbweaver spider</name>
    <name type="synonym">Epeira ventricosa</name>
    <dbReference type="NCBI Taxonomy" id="182803"/>
    <lineage>
        <taxon>Eukaryota</taxon>
        <taxon>Metazoa</taxon>
        <taxon>Ecdysozoa</taxon>
        <taxon>Arthropoda</taxon>
        <taxon>Chelicerata</taxon>
        <taxon>Arachnida</taxon>
        <taxon>Araneae</taxon>
        <taxon>Araneomorphae</taxon>
        <taxon>Entelegynae</taxon>
        <taxon>Araneoidea</taxon>
        <taxon>Araneidae</taxon>
        <taxon>Araneus</taxon>
    </lineage>
</organism>
<dbReference type="GO" id="GO:0003676">
    <property type="term" value="F:nucleic acid binding"/>
    <property type="evidence" value="ECO:0007669"/>
    <property type="project" value="InterPro"/>
</dbReference>
<evidence type="ECO:0000313" key="2">
    <source>
        <dbReference type="Proteomes" id="UP000499080"/>
    </source>
</evidence>
<dbReference type="PANTHER" id="PTHR46060:SF1">
    <property type="entry name" value="MARINER MOS1 TRANSPOSASE-LIKE PROTEIN"/>
    <property type="match status" value="1"/>
</dbReference>
<accession>A0A4Y2G0A4</accession>
<evidence type="ECO:0000313" key="1">
    <source>
        <dbReference type="EMBL" id="GBM47053.1"/>
    </source>
</evidence>
<gene>
    <name evidence="1" type="ORF">AVEN_68373_1</name>
</gene>
<comment type="caution">
    <text evidence="1">The sequence shown here is derived from an EMBL/GenBank/DDBJ whole genome shotgun (WGS) entry which is preliminary data.</text>
</comment>
<dbReference type="Gene3D" id="3.30.420.10">
    <property type="entry name" value="Ribonuclease H-like superfamily/Ribonuclease H"/>
    <property type="match status" value="1"/>
</dbReference>
<dbReference type="Proteomes" id="UP000499080">
    <property type="component" value="Unassembled WGS sequence"/>
</dbReference>
<dbReference type="EMBL" id="BGPR01001163">
    <property type="protein sequence ID" value="GBM47053.1"/>
    <property type="molecule type" value="Genomic_DNA"/>
</dbReference>
<dbReference type="PANTHER" id="PTHR46060">
    <property type="entry name" value="MARINER MOS1 TRANSPOSASE-LIKE PROTEIN"/>
    <property type="match status" value="1"/>
</dbReference>
<dbReference type="InterPro" id="IPR052709">
    <property type="entry name" value="Transposase-MT_Hybrid"/>
</dbReference>
<dbReference type="AlphaFoldDB" id="A0A4Y2G0A4"/>